<organism evidence="1 2">
    <name type="scientific">Mytilus coruscus</name>
    <name type="common">Sea mussel</name>
    <dbReference type="NCBI Taxonomy" id="42192"/>
    <lineage>
        <taxon>Eukaryota</taxon>
        <taxon>Metazoa</taxon>
        <taxon>Spiralia</taxon>
        <taxon>Lophotrochozoa</taxon>
        <taxon>Mollusca</taxon>
        <taxon>Bivalvia</taxon>
        <taxon>Autobranchia</taxon>
        <taxon>Pteriomorphia</taxon>
        <taxon>Mytilida</taxon>
        <taxon>Mytiloidea</taxon>
        <taxon>Mytilidae</taxon>
        <taxon>Mytilinae</taxon>
        <taxon>Mytilus</taxon>
    </lineage>
</organism>
<reference evidence="1 2" key="1">
    <citation type="submission" date="2020-06" db="EMBL/GenBank/DDBJ databases">
        <authorList>
            <person name="Li R."/>
            <person name="Bekaert M."/>
        </authorList>
    </citation>
    <scope>NUCLEOTIDE SEQUENCE [LARGE SCALE GENOMIC DNA]</scope>
    <source>
        <strain evidence="2">wild</strain>
    </source>
</reference>
<proteinExistence type="predicted"/>
<accession>A0A6J8BKT3</accession>
<name>A0A6J8BKT3_MYTCO</name>
<protein>
    <submittedName>
        <fullName evidence="1">Uncharacterized protein</fullName>
    </submittedName>
</protein>
<dbReference type="OrthoDB" id="8838938at2759"/>
<evidence type="ECO:0000313" key="2">
    <source>
        <dbReference type="Proteomes" id="UP000507470"/>
    </source>
</evidence>
<dbReference type="Proteomes" id="UP000507470">
    <property type="component" value="Unassembled WGS sequence"/>
</dbReference>
<dbReference type="EMBL" id="CACVKT020003277">
    <property type="protein sequence ID" value="CAC5382907.1"/>
    <property type="molecule type" value="Genomic_DNA"/>
</dbReference>
<dbReference type="AlphaFoldDB" id="A0A6J8BKT3"/>
<keyword evidence="2" id="KW-1185">Reference proteome</keyword>
<gene>
    <name evidence="1" type="ORF">MCOR_18696</name>
</gene>
<evidence type="ECO:0000313" key="1">
    <source>
        <dbReference type="EMBL" id="CAC5382907.1"/>
    </source>
</evidence>
<sequence>MLKRVKDVKEQFIVAQNSVLRASGCIFEDPDEFIKRRNSRSNNNTEEILRANIHEIGLEYGTPTPMDVECITIETIRIPAEVAKPAATSGLILSSNLMIRIKITTAIENRKDQYLTYVIENVNKDIRPMYFTEKCLSKLKQDCFYAITNAKIGSAINVGQYSKVMERKPFDYDANVEKAFIDPPVTSVAEALASPQEEVYENEYSKRRILNISGNGATIAVKLWGNKSDMQMPEKKKKNNITIHGLEKAK</sequence>